<dbReference type="InterPro" id="IPR036390">
    <property type="entry name" value="WH_DNA-bd_sf"/>
</dbReference>
<dbReference type="GO" id="GO:0006950">
    <property type="term" value="P:response to stress"/>
    <property type="evidence" value="ECO:0007669"/>
    <property type="project" value="TreeGrafter"/>
</dbReference>
<name>A0A543CQC5_9ACTN</name>
<gene>
    <name evidence="2" type="ORF">FB559_4964</name>
</gene>
<evidence type="ECO:0000313" key="2">
    <source>
        <dbReference type="EMBL" id="TQL99301.1"/>
    </source>
</evidence>
<evidence type="ECO:0000313" key="3">
    <source>
        <dbReference type="Proteomes" id="UP000316096"/>
    </source>
</evidence>
<dbReference type="GO" id="GO:0003700">
    <property type="term" value="F:DNA-binding transcription factor activity"/>
    <property type="evidence" value="ECO:0007669"/>
    <property type="project" value="InterPro"/>
</dbReference>
<keyword evidence="3" id="KW-1185">Reference proteome</keyword>
<evidence type="ECO:0000259" key="1">
    <source>
        <dbReference type="PROSITE" id="PS50995"/>
    </source>
</evidence>
<dbReference type="EMBL" id="VFOZ01000001">
    <property type="protein sequence ID" value="TQL99301.1"/>
    <property type="molecule type" value="Genomic_DNA"/>
</dbReference>
<accession>A0A543CQC5</accession>
<reference evidence="2 3" key="1">
    <citation type="submission" date="2019-06" db="EMBL/GenBank/DDBJ databases">
        <title>Sequencing the genomes of 1000 actinobacteria strains.</title>
        <authorList>
            <person name="Klenk H.-P."/>
        </authorList>
    </citation>
    <scope>NUCLEOTIDE SEQUENCE [LARGE SCALE GENOMIC DNA]</scope>
    <source>
        <strain evidence="2 3">DSM 102200</strain>
    </source>
</reference>
<sequence length="155" mass="16956">MTREEETAGTSLPTPGTAGALLSDLLWEVSAYVELLGEAMLADLPISTASSGMLMTVYAEPGITVAEMSRRKPRTQQAISQTVARLEKLGLIERRLKAGRGVGLHLTDDGRSMAEQAFDRERSADEQLLGILGEETHDALRKLLIEARNLLRPER</sequence>
<feature type="domain" description="HTH marR-type" evidence="1">
    <location>
        <begin position="19"/>
        <end position="149"/>
    </location>
</feature>
<dbReference type="Gene3D" id="1.10.10.10">
    <property type="entry name" value="Winged helix-like DNA-binding domain superfamily/Winged helix DNA-binding domain"/>
    <property type="match status" value="1"/>
</dbReference>
<dbReference type="RefSeq" id="WP_185792377.1">
    <property type="nucleotide sequence ID" value="NZ_VFOZ01000001.1"/>
</dbReference>
<organism evidence="2 3">
    <name type="scientific">Actinoallomurus bryophytorum</name>
    <dbReference type="NCBI Taxonomy" id="1490222"/>
    <lineage>
        <taxon>Bacteria</taxon>
        <taxon>Bacillati</taxon>
        <taxon>Actinomycetota</taxon>
        <taxon>Actinomycetes</taxon>
        <taxon>Streptosporangiales</taxon>
        <taxon>Thermomonosporaceae</taxon>
        <taxon>Actinoallomurus</taxon>
    </lineage>
</organism>
<protein>
    <submittedName>
        <fullName evidence="2">MarR family transcriptional regulator</fullName>
    </submittedName>
</protein>
<dbReference type="Pfam" id="PF12802">
    <property type="entry name" value="MarR_2"/>
    <property type="match status" value="1"/>
</dbReference>
<dbReference type="PANTHER" id="PTHR33164">
    <property type="entry name" value="TRANSCRIPTIONAL REGULATOR, MARR FAMILY"/>
    <property type="match status" value="1"/>
</dbReference>
<dbReference type="SUPFAM" id="SSF46785">
    <property type="entry name" value="Winged helix' DNA-binding domain"/>
    <property type="match status" value="1"/>
</dbReference>
<dbReference type="InterPro" id="IPR000835">
    <property type="entry name" value="HTH_MarR-typ"/>
</dbReference>
<dbReference type="InterPro" id="IPR036388">
    <property type="entry name" value="WH-like_DNA-bd_sf"/>
</dbReference>
<dbReference type="Proteomes" id="UP000316096">
    <property type="component" value="Unassembled WGS sequence"/>
</dbReference>
<dbReference type="PROSITE" id="PS50995">
    <property type="entry name" value="HTH_MARR_2"/>
    <property type="match status" value="1"/>
</dbReference>
<proteinExistence type="predicted"/>
<dbReference type="AlphaFoldDB" id="A0A543CQC5"/>
<dbReference type="SMART" id="SM00347">
    <property type="entry name" value="HTH_MARR"/>
    <property type="match status" value="1"/>
</dbReference>
<dbReference type="InterPro" id="IPR039422">
    <property type="entry name" value="MarR/SlyA-like"/>
</dbReference>
<comment type="caution">
    <text evidence="2">The sequence shown here is derived from an EMBL/GenBank/DDBJ whole genome shotgun (WGS) entry which is preliminary data.</text>
</comment>
<dbReference type="PANTHER" id="PTHR33164:SF43">
    <property type="entry name" value="HTH-TYPE TRANSCRIPTIONAL REPRESSOR YETL"/>
    <property type="match status" value="1"/>
</dbReference>